<dbReference type="SUPFAM" id="SSF56112">
    <property type="entry name" value="Protein kinase-like (PK-like)"/>
    <property type="match status" value="1"/>
</dbReference>
<keyword evidence="2" id="KW-0808">Transferase</keyword>
<dbReference type="PROSITE" id="PS50011">
    <property type="entry name" value="PROTEIN_KINASE_DOM"/>
    <property type="match status" value="1"/>
</dbReference>
<name>A0A6A7AYT0_9PLEO</name>
<dbReference type="GO" id="GO:0004674">
    <property type="term" value="F:protein serine/threonine kinase activity"/>
    <property type="evidence" value="ECO:0007669"/>
    <property type="project" value="TreeGrafter"/>
</dbReference>
<evidence type="ECO:0000259" key="1">
    <source>
        <dbReference type="PROSITE" id="PS50011"/>
    </source>
</evidence>
<reference evidence="2" key="1">
    <citation type="submission" date="2020-01" db="EMBL/GenBank/DDBJ databases">
        <authorList>
            <consortium name="DOE Joint Genome Institute"/>
            <person name="Haridas S."/>
            <person name="Albert R."/>
            <person name="Binder M."/>
            <person name="Bloem J."/>
            <person name="Labutti K."/>
            <person name="Salamov A."/>
            <person name="Andreopoulos B."/>
            <person name="Baker S.E."/>
            <person name="Barry K."/>
            <person name="Bills G."/>
            <person name="Bluhm B.H."/>
            <person name="Cannon C."/>
            <person name="Castanera R."/>
            <person name="Culley D.E."/>
            <person name="Daum C."/>
            <person name="Ezra D."/>
            <person name="Gonzalez J.B."/>
            <person name="Henrissat B."/>
            <person name="Kuo A."/>
            <person name="Liang C."/>
            <person name="Lipzen A."/>
            <person name="Lutzoni F."/>
            <person name="Magnuson J."/>
            <person name="Mondo S."/>
            <person name="Nolan M."/>
            <person name="Ohm R."/>
            <person name="Pangilinan J."/>
            <person name="Park H.-J."/>
            <person name="Ramirez L."/>
            <person name="Alfaro M."/>
            <person name="Sun H."/>
            <person name="Tritt A."/>
            <person name="Yoshinaga Y."/>
            <person name="Zwiers L.-H."/>
            <person name="Turgeon B.G."/>
            <person name="Goodwin S.B."/>
            <person name="Spatafora J.W."/>
            <person name="Crous P.W."/>
            <person name="Grigoriev I.V."/>
        </authorList>
    </citation>
    <scope>NUCLEOTIDE SEQUENCE</scope>
    <source>
        <strain evidence="2">IPT5</strain>
    </source>
</reference>
<dbReference type="Proteomes" id="UP000799423">
    <property type="component" value="Unassembled WGS sequence"/>
</dbReference>
<dbReference type="GO" id="GO:0005737">
    <property type="term" value="C:cytoplasm"/>
    <property type="evidence" value="ECO:0007669"/>
    <property type="project" value="TreeGrafter"/>
</dbReference>
<dbReference type="PANTHER" id="PTHR44167:SF24">
    <property type="entry name" value="SERINE_THREONINE-PROTEIN KINASE CHK2"/>
    <property type="match status" value="1"/>
</dbReference>
<dbReference type="GO" id="GO:0005524">
    <property type="term" value="F:ATP binding"/>
    <property type="evidence" value="ECO:0007669"/>
    <property type="project" value="InterPro"/>
</dbReference>
<keyword evidence="2" id="KW-0418">Kinase</keyword>
<proteinExistence type="predicted"/>
<feature type="domain" description="Protein kinase" evidence="1">
    <location>
        <begin position="1"/>
        <end position="273"/>
    </location>
</feature>
<dbReference type="EMBL" id="MU006319">
    <property type="protein sequence ID" value="KAF2848282.1"/>
    <property type="molecule type" value="Genomic_DNA"/>
</dbReference>
<protein>
    <submittedName>
        <fullName evidence="2">Kinase-like protein</fullName>
    </submittedName>
</protein>
<evidence type="ECO:0000313" key="3">
    <source>
        <dbReference type="Proteomes" id="UP000799423"/>
    </source>
</evidence>
<accession>A0A6A7AYT0</accession>
<organism evidence="2 3">
    <name type="scientific">Plenodomus tracheiphilus IPT5</name>
    <dbReference type="NCBI Taxonomy" id="1408161"/>
    <lineage>
        <taxon>Eukaryota</taxon>
        <taxon>Fungi</taxon>
        <taxon>Dikarya</taxon>
        <taxon>Ascomycota</taxon>
        <taxon>Pezizomycotina</taxon>
        <taxon>Dothideomycetes</taxon>
        <taxon>Pleosporomycetidae</taxon>
        <taxon>Pleosporales</taxon>
        <taxon>Pleosporineae</taxon>
        <taxon>Leptosphaeriaceae</taxon>
        <taxon>Plenodomus</taxon>
    </lineage>
</organism>
<dbReference type="SMART" id="SM00220">
    <property type="entry name" value="S_TKc"/>
    <property type="match status" value="1"/>
</dbReference>
<keyword evidence="3" id="KW-1185">Reference proteome</keyword>
<gene>
    <name evidence="2" type="ORF">T440DRAFT_509633</name>
</gene>
<dbReference type="InterPro" id="IPR011009">
    <property type="entry name" value="Kinase-like_dom_sf"/>
</dbReference>
<dbReference type="AlphaFoldDB" id="A0A6A7AYT0"/>
<sequence length="279" mass="31687">MAIYPPTIFSAFKENIRHRLPISPRIRVPVDGIPGQRVLVYQYLKDDFLDLVKNPITLQVRKQILKATLQGIAELHDRDIVHLDSKPDNILNNSHNIETNTATPHVQISDLENAAYLPSPTCIVGMLAGNDNWCSPERHFKGELDKPTDLYSFGLVCIYAILNRIILAPDADFHKHVAAGVYPAFVRLQRQVSIFGDKKVLIGLMKYVGDEETNCELLGNFWEDRRGKVHGYRLFEEWPDVQDVVFKDAIKSLCSLDPARRFTAREALGHEWFVGVEGV</sequence>
<dbReference type="Pfam" id="PF00069">
    <property type="entry name" value="Pkinase"/>
    <property type="match status" value="1"/>
</dbReference>
<dbReference type="InterPro" id="IPR000719">
    <property type="entry name" value="Prot_kinase_dom"/>
</dbReference>
<dbReference type="GO" id="GO:0044773">
    <property type="term" value="P:mitotic DNA damage checkpoint signaling"/>
    <property type="evidence" value="ECO:0007669"/>
    <property type="project" value="TreeGrafter"/>
</dbReference>
<dbReference type="PANTHER" id="PTHR44167">
    <property type="entry name" value="OVARIAN-SPECIFIC SERINE/THREONINE-PROTEIN KINASE LOK-RELATED"/>
    <property type="match status" value="1"/>
</dbReference>
<dbReference type="GO" id="GO:0005634">
    <property type="term" value="C:nucleus"/>
    <property type="evidence" value="ECO:0007669"/>
    <property type="project" value="TreeGrafter"/>
</dbReference>
<dbReference type="OrthoDB" id="4062651at2759"/>
<dbReference type="Gene3D" id="1.10.510.10">
    <property type="entry name" value="Transferase(Phosphotransferase) domain 1"/>
    <property type="match status" value="1"/>
</dbReference>
<evidence type="ECO:0000313" key="2">
    <source>
        <dbReference type="EMBL" id="KAF2848282.1"/>
    </source>
</evidence>